<accession>A0ABN7BFB3</accession>
<comment type="similarity">
    <text evidence="2">Belongs to the GMC oxidoreductase family.</text>
</comment>
<dbReference type="SUPFAM" id="SSF54373">
    <property type="entry name" value="FAD-linked reductases, C-terminal domain"/>
    <property type="match status" value="1"/>
</dbReference>
<organism evidence="6 7">
    <name type="scientific">Nesidiocoris tenuis</name>
    <dbReference type="NCBI Taxonomy" id="355587"/>
    <lineage>
        <taxon>Eukaryota</taxon>
        <taxon>Metazoa</taxon>
        <taxon>Ecdysozoa</taxon>
        <taxon>Arthropoda</taxon>
        <taxon>Hexapoda</taxon>
        <taxon>Insecta</taxon>
        <taxon>Pterygota</taxon>
        <taxon>Neoptera</taxon>
        <taxon>Paraneoptera</taxon>
        <taxon>Hemiptera</taxon>
        <taxon>Heteroptera</taxon>
        <taxon>Panheteroptera</taxon>
        <taxon>Cimicomorpha</taxon>
        <taxon>Miridae</taxon>
        <taxon>Dicyphina</taxon>
        <taxon>Nesidiocoris</taxon>
    </lineage>
</organism>
<keyword evidence="3" id="KW-0285">Flavoprotein</keyword>
<sequence>MESLTATEVFMAFLMLLMQNSNDGFKDSIETISVTGILEEYDFVIVGGGSAGSTLANRLSEIADWKILLLEAGGQENDYTKTPAVHPTLIKSEYDWNYTTTKQQKSCQATSGKCQYPRGRVLGGSSSTNGMIYARGYRWDYDRWGKENRGWSFCDVEPYFLRSEGNRIPGLKGRGRDGPLTVDYPPYMTELRDQLIKAGQAKGLKNADCADYEYDCIFRTQTTIRDGRRCSASTAYLEPVSASRENLHILTGALVSRVIIENKVAKGVEFLHDDKVHSVKATKEVILSAGSINSPKILMLSGIGLKSHLESFNIPVVADLPVGDNLQDHNRVVLYYNVRNGSVANIDDLADKDSMEQYIANQTGPYSYSGLEVLAFVKRGSGRKLRKEPPNIQYHITTLLPQEEYLASISTTVLRPFSRGTIRLSGADPKADPLIDVNYYGDERDWQLTVEGLKFSNELFETKPLTSYGASLNKMMTPECAGEEGFLEYLNCTIKYYTVTIYHPVGTVKMASRLRGGVVNSNLQVYGVRNLRVVDASIVPTIISMNTNAMAIMIGEKGSDIIKMEYEKSEKTKRRFCKKLYGL</sequence>
<protein>
    <submittedName>
        <fullName evidence="6">Dehydrogenase</fullName>
    </submittedName>
</protein>
<proteinExistence type="inferred from homology"/>
<dbReference type="SUPFAM" id="SSF51905">
    <property type="entry name" value="FAD/NAD(P)-binding domain"/>
    <property type="match status" value="1"/>
</dbReference>
<dbReference type="Pfam" id="PF00732">
    <property type="entry name" value="GMC_oxred_N"/>
    <property type="match status" value="1"/>
</dbReference>
<reference evidence="6 7" key="1">
    <citation type="submission" date="2023-09" db="EMBL/GenBank/DDBJ databases">
        <title>Nesidiocoris tenuis whole genome shotgun sequence.</title>
        <authorList>
            <person name="Shibata T."/>
            <person name="Shimoda M."/>
            <person name="Kobayashi T."/>
            <person name="Uehara T."/>
        </authorList>
    </citation>
    <scope>NUCLEOTIDE SEQUENCE [LARGE SCALE GENOMIC DNA]</scope>
    <source>
        <strain evidence="6 7">Japan</strain>
    </source>
</reference>
<dbReference type="InterPro" id="IPR012132">
    <property type="entry name" value="GMC_OxRdtase"/>
</dbReference>
<dbReference type="Pfam" id="PF05199">
    <property type="entry name" value="GMC_oxred_C"/>
    <property type="match status" value="1"/>
</dbReference>
<feature type="domain" description="Glucose-methanol-choline oxidoreductase N-terminal" evidence="5">
    <location>
        <begin position="290"/>
        <end position="304"/>
    </location>
</feature>
<dbReference type="Proteomes" id="UP001307889">
    <property type="component" value="Chromosome 13"/>
</dbReference>
<dbReference type="PROSITE" id="PS00624">
    <property type="entry name" value="GMC_OXRED_2"/>
    <property type="match status" value="1"/>
</dbReference>
<dbReference type="Gene3D" id="3.50.50.60">
    <property type="entry name" value="FAD/NAD(P)-binding domain"/>
    <property type="match status" value="1"/>
</dbReference>
<dbReference type="InterPro" id="IPR000172">
    <property type="entry name" value="GMC_OxRdtase_N"/>
</dbReference>
<dbReference type="EMBL" id="AP028921">
    <property type="protein sequence ID" value="BET01792.1"/>
    <property type="molecule type" value="Genomic_DNA"/>
</dbReference>
<dbReference type="PANTHER" id="PTHR11552:SF147">
    <property type="entry name" value="CHOLINE DEHYDROGENASE, MITOCHONDRIAL"/>
    <property type="match status" value="1"/>
</dbReference>
<gene>
    <name evidence="6" type="ORF">NTJ_14609</name>
</gene>
<dbReference type="PIRSF" id="PIRSF000137">
    <property type="entry name" value="Alcohol_oxidase"/>
    <property type="match status" value="1"/>
</dbReference>
<name>A0ABN7BFB3_9HEMI</name>
<comment type="cofactor">
    <cofactor evidence="1">
        <name>FAD</name>
        <dbReference type="ChEBI" id="CHEBI:57692"/>
    </cofactor>
</comment>
<dbReference type="InterPro" id="IPR007867">
    <property type="entry name" value="GMC_OxRtase_C"/>
</dbReference>
<keyword evidence="7" id="KW-1185">Reference proteome</keyword>
<dbReference type="InterPro" id="IPR036188">
    <property type="entry name" value="FAD/NAD-bd_sf"/>
</dbReference>
<evidence type="ECO:0000259" key="5">
    <source>
        <dbReference type="PROSITE" id="PS00624"/>
    </source>
</evidence>
<dbReference type="Gene3D" id="3.30.560.10">
    <property type="entry name" value="Glucose Oxidase, domain 3"/>
    <property type="match status" value="1"/>
</dbReference>
<evidence type="ECO:0000256" key="1">
    <source>
        <dbReference type="ARBA" id="ARBA00001974"/>
    </source>
</evidence>
<evidence type="ECO:0000313" key="6">
    <source>
        <dbReference type="EMBL" id="BET01792.1"/>
    </source>
</evidence>
<keyword evidence="4" id="KW-0274">FAD</keyword>
<evidence type="ECO:0000313" key="7">
    <source>
        <dbReference type="Proteomes" id="UP001307889"/>
    </source>
</evidence>
<evidence type="ECO:0000256" key="2">
    <source>
        <dbReference type="ARBA" id="ARBA00010790"/>
    </source>
</evidence>
<evidence type="ECO:0000256" key="4">
    <source>
        <dbReference type="ARBA" id="ARBA00022827"/>
    </source>
</evidence>
<dbReference type="PANTHER" id="PTHR11552">
    <property type="entry name" value="GLUCOSE-METHANOL-CHOLINE GMC OXIDOREDUCTASE"/>
    <property type="match status" value="1"/>
</dbReference>
<evidence type="ECO:0000256" key="3">
    <source>
        <dbReference type="ARBA" id="ARBA00022630"/>
    </source>
</evidence>